<dbReference type="PANTHER" id="PTHR13381:SF0">
    <property type="entry name" value="MEDIATOR OF RNA POLYMERASE II TRANSCRIPTION SUBUNIT 21"/>
    <property type="match status" value="1"/>
</dbReference>
<evidence type="ECO:0000256" key="2">
    <source>
        <dbReference type="ARBA" id="ARBA00005770"/>
    </source>
</evidence>
<dbReference type="Pfam" id="PF11221">
    <property type="entry name" value="Med21"/>
    <property type="match status" value="1"/>
</dbReference>
<evidence type="ECO:0000256" key="7">
    <source>
        <dbReference type="ARBA" id="ARBA00023242"/>
    </source>
</evidence>
<keyword evidence="5 8" id="KW-0010">Activator</keyword>
<comment type="subcellular location">
    <subcellularLocation>
        <location evidence="1 8">Nucleus</location>
    </subcellularLocation>
</comment>
<proteinExistence type="inferred from homology"/>
<dbReference type="Proteomes" id="UP001342314">
    <property type="component" value="Unassembled WGS sequence"/>
</dbReference>
<sequence>MEVARELSHMDRLTQTQNSIDELIRIMYSTLGYLSRKASFKQLNPNFPVTQSIPHIDPPDVFEANQKELVTDFLRKAKQLEYLIDALPSSAPPPPPATTPAGPSAAGPAEDEHDDAEFRALEEEMQAVNDEYLDALGQAEALHSQLQASLHGILESRSGAAPAPSSAAPAAADAAA</sequence>
<dbReference type="AlphaFoldDB" id="A0AAV5GHQ0"/>
<dbReference type="EMBL" id="BQKY01000002">
    <property type="protein sequence ID" value="GJN88133.1"/>
    <property type="molecule type" value="Genomic_DNA"/>
</dbReference>
<evidence type="ECO:0000313" key="11">
    <source>
        <dbReference type="Proteomes" id="UP001342314"/>
    </source>
</evidence>
<keyword evidence="11" id="KW-1185">Reference proteome</keyword>
<evidence type="ECO:0000256" key="4">
    <source>
        <dbReference type="ARBA" id="ARBA00023015"/>
    </source>
</evidence>
<dbReference type="PANTHER" id="PTHR13381">
    <property type="entry name" value="RNA POLYMERASE II HOLOENZYME COMPONENT SRB7"/>
    <property type="match status" value="1"/>
</dbReference>
<keyword evidence="6 8" id="KW-0804">Transcription</keyword>
<name>A0AAV5GHQ0_9BASI</name>
<keyword evidence="7 8" id="KW-0539">Nucleus</keyword>
<organism evidence="10 11">
    <name type="scientific">Rhodotorula paludigena</name>
    <dbReference type="NCBI Taxonomy" id="86838"/>
    <lineage>
        <taxon>Eukaryota</taxon>
        <taxon>Fungi</taxon>
        <taxon>Dikarya</taxon>
        <taxon>Basidiomycota</taxon>
        <taxon>Pucciniomycotina</taxon>
        <taxon>Microbotryomycetes</taxon>
        <taxon>Sporidiobolales</taxon>
        <taxon>Sporidiobolaceae</taxon>
        <taxon>Rhodotorula</taxon>
    </lineage>
</organism>
<evidence type="ECO:0000256" key="3">
    <source>
        <dbReference type="ARBA" id="ARBA00019691"/>
    </source>
</evidence>
<accession>A0AAV5GHQ0</accession>
<feature type="region of interest" description="Disordered" evidence="9">
    <location>
        <begin position="157"/>
        <end position="176"/>
    </location>
</feature>
<dbReference type="SUPFAM" id="SSF140718">
    <property type="entry name" value="Mediator hinge subcomplex-like"/>
    <property type="match status" value="1"/>
</dbReference>
<evidence type="ECO:0000256" key="9">
    <source>
        <dbReference type="SAM" id="MobiDB-lite"/>
    </source>
</evidence>
<evidence type="ECO:0000256" key="5">
    <source>
        <dbReference type="ARBA" id="ARBA00023159"/>
    </source>
</evidence>
<evidence type="ECO:0000256" key="1">
    <source>
        <dbReference type="ARBA" id="ARBA00004123"/>
    </source>
</evidence>
<dbReference type="GO" id="GO:0003712">
    <property type="term" value="F:transcription coregulator activity"/>
    <property type="evidence" value="ECO:0007669"/>
    <property type="project" value="TreeGrafter"/>
</dbReference>
<comment type="function">
    <text evidence="8">Component of the Mediator complex, a coactivator involved in the regulated transcription of nearly all RNA polymerase II-dependent genes. Mediator functions as a bridge to convey information from gene-specific regulatory proteins to the basal RNA polymerase II transcription machinery. Mediator is recruited to promoters by direct interactions with regulatory proteins and serves as a scaffold for the assembly of a functional preinitiation complex with RNA polymerase II and the general transcription factors.</text>
</comment>
<comment type="subunit">
    <text evidence="8">Component of the Mediator complex.</text>
</comment>
<gene>
    <name evidence="10" type="ORF">Rhopal_001089-T1</name>
</gene>
<evidence type="ECO:0000256" key="6">
    <source>
        <dbReference type="ARBA" id="ARBA00023163"/>
    </source>
</evidence>
<dbReference type="InterPro" id="IPR037212">
    <property type="entry name" value="Med7/Med21-like"/>
</dbReference>
<dbReference type="InterPro" id="IPR021384">
    <property type="entry name" value="Mediator_Med21"/>
</dbReference>
<dbReference type="GO" id="GO:0006357">
    <property type="term" value="P:regulation of transcription by RNA polymerase II"/>
    <property type="evidence" value="ECO:0007669"/>
    <property type="project" value="TreeGrafter"/>
</dbReference>
<feature type="compositionally biased region" description="Low complexity" evidence="9">
    <location>
        <begin position="99"/>
        <end position="108"/>
    </location>
</feature>
<dbReference type="GO" id="GO:0016592">
    <property type="term" value="C:mediator complex"/>
    <property type="evidence" value="ECO:0007669"/>
    <property type="project" value="UniProtKB-UniRule"/>
</dbReference>
<feature type="region of interest" description="Disordered" evidence="9">
    <location>
        <begin position="86"/>
        <end position="115"/>
    </location>
</feature>
<reference evidence="10 11" key="1">
    <citation type="submission" date="2021-12" db="EMBL/GenBank/DDBJ databases">
        <title>High titer production of polyol ester of fatty acids by Rhodotorula paludigena BS15 towards product separation-free biomass refinery.</title>
        <authorList>
            <person name="Mano J."/>
            <person name="Ono H."/>
            <person name="Tanaka T."/>
            <person name="Naito K."/>
            <person name="Sushida H."/>
            <person name="Ike M."/>
            <person name="Tokuyasu K."/>
            <person name="Kitaoka M."/>
        </authorList>
    </citation>
    <scope>NUCLEOTIDE SEQUENCE [LARGE SCALE GENOMIC DNA]</scope>
    <source>
        <strain evidence="10 11">BS15</strain>
    </source>
</reference>
<protein>
    <recommendedName>
        <fullName evidence="3 8">Mediator of RNA polymerase II transcription subunit 21</fullName>
    </recommendedName>
</protein>
<comment type="caution">
    <text evidence="10">The sequence shown here is derived from an EMBL/GenBank/DDBJ whole genome shotgun (WGS) entry which is preliminary data.</text>
</comment>
<dbReference type="Gene3D" id="6.10.280.10">
    <property type="entry name" value="Mediator complex, subunit Med21"/>
    <property type="match status" value="1"/>
</dbReference>
<evidence type="ECO:0000256" key="8">
    <source>
        <dbReference type="RuleBase" id="RU366036"/>
    </source>
</evidence>
<feature type="compositionally biased region" description="Low complexity" evidence="9">
    <location>
        <begin position="160"/>
        <end position="176"/>
    </location>
</feature>
<comment type="similarity">
    <text evidence="2 8">Belongs to the Mediator complex subunit 21 family.</text>
</comment>
<keyword evidence="4 8" id="KW-0805">Transcription regulation</keyword>
<evidence type="ECO:0000313" key="10">
    <source>
        <dbReference type="EMBL" id="GJN88133.1"/>
    </source>
</evidence>